<comment type="caution">
    <text evidence="5">The sequence shown here is derived from an EMBL/GenBank/DDBJ whole genome shotgun (WGS) entry which is preliminary data.</text>
</comment>
<dbReference type="Proteomes" id="UP000216101">
    <property type="component" value="Unassembled WGS sequence"/>
</dbReference>
<evidence type="ECO:0000256" key="2">
    <source>
        <dbReference type="ARBA" id="ARBA00022759"/>
    </source>
</evidence>
<dbReference type="InterPro" id="IPR035437">
    <property type="entry name" value="SNase_OB-fold_sf"/>
</dbReference>
<gene>
    <name evidence="5" type="ORF">CBP51_15150</name>
</gene>
<evidence type="ECO:0000313" key="6">
    <source>
        <dbReference type="Proteomes" id="UP000216101"/>
    </source>
</evidence>
<dbReference type="PANTHER" id="PTHR12302:SF3">
    <property type="entry name" value="SERINE_THREONINE-PROTEIN KINASE 31"/>
    <property type="match status" value="1"/>
</dbReference>
<evidence type="ECO:0000259" key="4">
    <source>
        <dbReference type="PROSITE" id="PS50830"/>
    </source>
</evidence>
<evidence type="ECO:0000256" key="3">
    <source>
        <dbReference type="ARBA" id="ARBA00022801"/>
    </source>
</evidence>
<evidence type="ECO:0000256" key="1">
    <source>
        <dbReference type="ARBA" id="ARBA00022722"/>
    </source>
</evidence>
<accession>A0A266Q3V2</accession>
<keyword evidence="3" id="KW-0378">Hydrolase</keyword>
<reference evidence="6" key="1">
    <citation type="submission" date="2017-05" db="EMBL/GenBank/DDBJ databases">
        <authorList>
            <person name="Barney B.M."/>
        </authorList>
    </citation>
    <scope>NUCLEOTIDE SEQUENCE [LARGE SCALE GENOMIC DNA]</scope>
    <source>
        <strain evidence="6">PSBB022</strain>
    </source>
</reference>
<dbReference type="RefSeq" id="WP_094985578.1">
    <property type="nucleotide sequence ID" value="NZ_NHNI01000002.1"/>
</dbReference>
<dbReference type="GO" id="GO:0004519">
    <property type="term" value="F:endonuclease activity"/>
    <property type="evidence" value="ECO:0007669"/>
    <property type="project" value="UniProtKB-KW"/>
</dbReference>
<feature type="domain" description="TNase-like" evidence="4">
    <location>
        <begin position="1"/>
        <end position="123"/>
    </location>
</feature>
<dbReference type="InterPro" id="IPR016071">
    <property type="entry name" value="Staphylococal_nuclease_OB-fold"/>
</dbReference>
<dbReference type="SMART" id="SM00318">
    <property type="entry name" value="SNc"/>
    <property type="match status" value="1"/>
</dbReference>
<keyword evidence="6" id="KW-1185">Reference proteome</keyword>
<dbReference type="PROSITE" id="PS50830">
    <property type="entry name" value="TNASE_3"/>
    <property type="match status" value="1"/>
</dbReference>
<dbReference type="Pfam" id="PF00565">
    <property type="entry name" value="SNase"/>
    <property type="match status" value="1"/>
</dbReference>
<dbReference type="PANTHER" id="PTHR12302">
    <property type="entry name" value="EBNA2 BINDING PROTEIN P100"/>
    <property type="match status" value="1"/>
</dbReference>
<dbReference type="EMBL" id="NHNI01000002">
    <property type="protein sequence ID" value="OZY84530.1"/>
    <property type="molecule type" value="Genomic_DNA"/>
</dbReference>
<keyword evidence="2" id="KW-0255">Endonuclease</keyword>
<evidence type="ECO:0000313" key="5">
    <source>
        <dbReference type="EMBL" id="OZY84530.1"/>
    </source>
</evidence>
<dbReference type="SUPFAM" id="SSF50199">
    <property type="entry name" value="Staphylococcal nuclease"/>
    <property type="match status" value="1"/>
</dbReference>
<organism evidence="5 6">
    <name type="scientific">Cellvibrio mixtus</name>
    <dbReference type="NCBI Taxonomy" id="39650"/>
    <lineage>
        <taxon>Bacteria</taxon>
        <taxon>Pseudomonadati</taxon>
        <taxon>Pseudomonadota</taxon>
        <taxon>Gammaproteobacteria</taxon>
        <taxon>Cellvibrionales</taxon>
        <taxon>Cellvibrionaceae</taxon>
        <taxon>Cellvibrio</taxon>
    </lineage>
</organism>
<dbReference type="Gene3D" id="2.40.50.90">
    <property type="match status" value="1"/>
</dbReference>
<keyword evidence="1" id="KW-0540">Nuclease</keyword>
<sequence length="141" mass="16525">MHKCGNVTWRSCKNRRWRYSYDGTTQYNVRLVEIDAPASDQLYGQRSKKVLTSLIIQENISVNVSGYDRYRRVLGRVYVADLNVNRQMVRVGAAWVYLQYMTDRGLLDDESAAKKEKIGVWSLPAGEQMAPWEWRFIARDR</sequence>
<protein>
    <recommendedName>
        <fullName evidence="4">TNase-like domain-containing protein</fullName>
    </recommendedName>
</protein>
<dbReference type="AlphaFoldDB" id="A0A266Q3V2"/>
<dbReference type="GO" id="GO:0016787">
    <property type="term" value="F:hydrolase activity"/>
    <property type="evidence" value="ECO:0007669"/>
    <property type="project" value="UniProtKB-KW"/>
</dbReference>
<proteinExistence type="predicted"/>
<name>A0A266Q3V2_9GAMM</name>